<protein>
    <submittedName>
        <fullName evidence="4">LysM peptidoglycan-binding domain-containing protein</fullName>
    </submittedName>
</protein>
<proteinExistence type="predicted"/>
<dbReference type="InterPro" id="IPR011990">
    <property type="entry name" value="TPR-like_helical_dom_sf"/>
</dbReference>
<dbReference type="PROSITE" id="PS51782">
    <property type="entry name" value="LYSM"/>
    <property type="match status" value="1"/>
</dbReference>
<feature type="coiled-coil region" evidence="1">
    <location>
        <begin position="136"/>
        <end position="163"/>
    </location>
</feature>
<feature type="region of interest" description="Disordered" evidence="2">
    <location>
        <begin position="177"/>
        <end position="215"/>
    </location>
</feature>
<organism evidence="4 5">
    <name type="scientific">Synoicihabitans lomoniglobus</name>
    <dbReference type="NCBI Taxonomy" id="2909285"/>
    <lineage>
        <taxon>Bacteria</taxon>
        <taxon>Pseudomonadati</taxon>
        <taxon>Verrucomicrobiota</taxon>
        <taxon>Opitutia</taxon>
        <taxon>Opitutales</taxon>
        <taxon>Opitutaceae</taxon>
        <taxon>Synoicihabitans</taxon>
    </lineage>
</organism>
<evidence type="ECO:0000256" key="2">
    <source>
        <dbReference type="SAM" id="MobiDB-lite"/>
    </source>
</evidence>
<dbReference type="Proteomes" id="UP001218638">
    <property type="component" value="Chromosome"/>
</dbReference>
<sequence>MMRSSSRFLAPCLLGFVLLTGCNRLPDSEPVAETSEPAYVEGKRLLRQGNEQGALASFTRVIGTRADGAPESHLEVGLLYQLEIKDPIIAIYHFRRYLELKPNSAQADLVRQRIDAATREFARTLPAQPLENQARRNDMLDVVQRLQSENTRLKDEIATLRSNTGSVSVPVRPRTSGMAITSAPEPTPTTAANPTPGRTVTAPTRPDEAPAARPAGQRVHTVVKGDTLYSLARHYYSNSTRAKDIYAANRGVMKSQNDLQIGMQLVIP</sequence>
<dbReference type="InterPro" id="IPR036779">
    <property type="entry name" value="LysM_dom_sf"/>
</dbReference>
<reference evidence="4" key="1">
    <citation type="submission" date="2023-03" db="EMBL/GenBank/DDBJ databases">
        <title>Lomoglobus Profundus gen. nov., sp. nov., a novel member of the phylum Verrucomicrobia, isolated from deep-marine sediment of South China Sea.</title>
        <authorList>
            <person name="Ahmad T."/>
            <person name="Ishaq S.E."/>
            <person name="Wang F."/>
        </authorList>
    </citation>
    <scope>NUCLEOTIDE SEQUENCE</scope>
    <source>
        <strain evidence="4">LMO-M01</strain>
    </source>
</reference>
<accession>A0AAF0CIJ6</accession>
<name>A0AAF0CIJ6_9BACT</name>
<feature type="compositionally biased region" description="Low complexity" evidence="2">
    <location>
        <begin position="179"/>
        <end position="196"/>
    </location>
</feature>
<dbReference type="KEGG" id="slom:PXH66_01265"/>
<gene>
    <name evidence="4" type="ORF">PXH66_01265</name>
</gene>
<dbReference type="AlphaFoldDB" id="A0AAF0CIJ6"/>
<dbReference type="InterPro" id="IPR018392">
    <property type="entry name" value="LysM"/>
</dbReference>
<evidence type="ECO:0000313" key="5">
    <source>
        <dbReference type="Proteomes" id="UP001218638"/>
    </source>
</evidence>
<evidence type="ECO:0000313" key="4">
    <source>
        <dbReference type="EMBL" id="WED65477.1"/>
    </source>
</evidence>
<dbReference type="Gene3D" id="3.10.350.10">
    <property type="entry name" value="LysM domain"/>
    <property type="match status" value="1"/>
</dbReference>
<evidence type="ECO:0000259" key="3">
    <source>
        <dbReference type="PROSITE" id="PS51782"/>
    </source>
</evidence>
<keyword evidence="1" id="KW-0175">Coiled coil</keyword>
<dbReference type="SUPFAM" id="SSF54106">
    <property type="entry name" value="LysM domain"/>
    <property type="match status" value="1"/>
</dbReference>
<feature type="domain" description="LysM" evidence="3">
    <location>
        <begin position="218"/>
        <end position="267"/>
    </location>
</feature>
<dbReference type="EMBL" id="CP119075">
    <property type="protein sequence ID" value="WED65477.1"/>
    <property type="molecule type" value="Genomic_DNA"/>
</dbReference>
<keyword evidence="5" id="KW-1185">Reference proteome</keyword>
<dbReference type="Gene3D" id="1.25.40.10">
    <property type="entry name" value="Tetratricopeptide repeat domain"/>
    <property type="match status" value="1"/>
</dbReference>
<dbReference type="Pfam" id="PF01476">
    <property type="entry name" value="LysM"/>
    <property type="match status" value="1"/>
</dbReference>
<dbReference type="PROSITE" id="PS51257">
    <property type="entry name" value="PROKAR_LIPOPROTEIN"/>
    <property type="match status" value="1"/>
</dbReference>
<dbReference type="RefSeq" id="WP_330929424.1">
    <property type="nucleotide sequence ID" value="NZ_CP119075.1"/>
</dbReference>
<dbReference type="CDD" id="cd00118">
    <property type="entry name" value="LysM"/>
    <property type="match status" value="1"/>
</dbReference>
<evidence type="ECO:0000256" key="1">
    <source>
        <dbReference type="SAM" id="Coils"/>
    </source>
</evidence>
<dbReference type="SMART" id="SM00257">
    <property type="entry name" value="LysM"/>
    <property type="match status" value="1"/>
</dbReference>